<evidence type="ECO:0000313" key="1">
    <source>
        <dbReference type="EMBL" id="MFC5021556.1"/>
    </source>
</evidence>
<proteinExistence type="predicted"/>
<organism evidence="1 2">
    <name type="scientific">Streptomyces coeruleoprunus</name>
    <dbReference type="NCBI Taxonomy" id="285563"/>
    <lineage>
        <taxon>Bacteria</taxon>
        <taxon>Bacillati</taxon>
        <taxon>Actinomycetota</taxon>
        <taxon>Actinomycetes</taxon>
        <taxon>Kitasatosporales</taxon>
        <taxon>Streptomycetaceae</taxon>
        <taxon>Streptomyces</taxon>
    </lineage>
</organism>
<sequence length="119" mass="12965">MLEFKTVTFTVDSAPMSAQTSLTSGFSLKGKVRKIDGRPVMNVALQACKLEVLHGGNVHHCSMSLDEVAVELIPSSSAEYDGTVRMTIWRRNHPNDARDAAWKFRGTVTALVVADITSS</sequence>
<dbReference type="Proteomes" id="UP001595829">
    <property type="component" value="Unassembled WGS sequence"/>
</dbReference>
<gene>
    <name evidence="1" type="ORF">ACFPM3_05230</name>
</gene>
<accession>A0ABV9X7W3</accession>
<dbReference type="EMBL" id="JBHSJD010000002">
    <property type="protein sequence ID" value="MFC5021556.1"/>
    <property type="molecule type" value="Genomic_DNA"/>
</dbReference>
<comment type="caution">
    <text evidence="1">The sequence shown here is derived from an EMBL/GenBank/DDBJ whole genome shotgun (WGS) entry which is preliminary data.</text>
</comment>
<protein>
    <submittedName>
        <fullName evidence="1">Uncharacterized protein</fullName>
    </submittedName>
</protein>
<keyword evidence="2" id="KW-1185">Reference proteome</keyword>
<dbReference type="RefSeq" id="WP_345693509.1">
    <property type="nucleotide sequence ID" value="NZ_BAABIT010000001.1"/>
</dbReference>
<evidence type="ECO:0000313" key="2">
    <source>
        <dbReference type="Proteomes" id="UP001595829"/>
    </source>
</evidence>
<name>A0ABV9X7W3_9ACTN</name>
<reference evidence="2" key="1">
    <citation type="journal article" date="2019" name="Int. J. Syst. Evol. Microbiol.">
        <title>The Global Catalogue of Microorganisms (GCM) 10K type strain sequencing project: providing services to taxonomists for standard genome sequencing and annotation.</title>
        <authorList>
            <consortium name="The Broad Institute Genomics Platform"/>
            <consortium name="The Broad Institute Genome Sequencing Center for Infectious Disease"/>
            <person name="Wu L."/>
            <person name="Ma J."/>
        </authorList>
    </citation>
    <scope>NUCLEOTIDE SEQUENCE [LARGE SCALE GENOMIC DNA]</scope>
    <source>
        <strain evidence="2">CGMCC 4.1648</strain>
    </source>
</reference>